<name>A0A8H8DJC4_9FUNG</name>
<proteinExistence type="predicted"/>
<feature type="non-terminal residue" evidence="2">
    <location>
        <position position="1"/>
    </location>
</feature>
<gene>
    <name evidence="2" type="ORF">BJ554DRAFT_7521</name>
</gene>
<accession>A0A8H8DJC4</accession>
<organism evidence="2 3">
    <name type="scientific">Olpidium bornovanus</name>
    <dbReference type="NCBI Taxonomy" id="278681"/>
    <lineage>
        <taxon>Eukaryota</taxon>
        <taxon>Fungi</taxon>
        <taxon>Fungi incertae sedis</taxon>
        <taxon>Olpidiomycota</taxon>
        <taxon>Olpidiomycotina</taxon>
        <taxon>Olpidiomycetes</taxon>
        <taxon>Olpidiales</taxon>
        <taxon>Olpidiaceae</taxon>
        <taxon>Olpidium</taxon>
    </lineage>
</organism>
<reference evidence="2 3" key="1">
    <citation type="journal article" name="Sci. Rep.">
        <title>Genome-scale phylogenetic analyses confirm Olpidium as the closest living zoosporic fungus to the non-flagellated, terrestrial fungi.</title>
        <authorList>
            <person name="Chang Y."/>
            <person name="Rochon D."/>
            <person name="Sekimoto S."/>
            <person name="Wang Y."/>
            <person name="Chovatia M."/>
            <person name="Sandor L."/>
            <person name="Salamov A."/>
            <person name="Grigoriev I.V."/>
            <person name="Stajich J.E."/>
            <person name="Spatafora J.W."/>
        </authorList>
    </citation>
    <scope>NUCLEOTIDE SEQUENCE [LARGE SCALE GENOMIC DNA]</scope>
    <source>
        <strain evidence="2">S191</strain>
    </source>
</reference>
<comment type="caution">
    <text evidence="2">The sequence shown here is derived from an EMBL/GenBank/DDBJ whole genome shotgun (WGS) entry which is preliminary data.</text>
</comment>
<dbReference type="EMBL" id="JAEFCI010005239">
    <property type="protein sequence ID" value="KAG5460430.1"/>
    <property type="molecule type" value="Genomic_DNA"/>
</dbReference>
<feature type="compositionally biased region" description="Basic and acidic residues" evidence="1">
    <location>
        <begin position="1"/>
        <end position="28"/>
    </location>
</feature>
<protein>
    <submittedName>
        <fullName evidence="2">Uncharacterized protein</fullName>
    </submittedName>
</protein>
<evidence type="ECO:0000256" key="1">
    <source>
        <dbReference type="SAM" id="MobiDB-lite"/>
    </source>
</evidence>
<dbReference type="AlphaFoldDB" id="A0A8H8DJC4"/>
<evidence type="ECO:0000313" key="2">
    <source>
        <dbReference type="EMBL" id="KAG5460430.1"/>
    </source>
</evidence>
<sequence>TARPRGAHEHGQGRRAETSEGARVRVEPTGKTTSRTSQVAQERQTAARRRLAADVKASKRSKHIGIRYHHLRRCAADGTIAIMRVSSAENVADICTKPLPRTTYWSCSACRTCEACGEDGDEEPVLGSTVADMDVEQEGSPVKQRRPFFSPVRRFAADPTQNPPVL</sequence>
<feature type="compositionally biased region" description="Polar residues" evidence="1">
    <location>
        <begin position="30"/>
        <end position="44"/>
    </location>
</feature>
<evidence type="ECO:0000313" key="3">
    <source>
        <dbReference type="Proteomes" id="UP000673691"/>
    </source>
</evidence>
<keyword evidence="3" id="KW-1185">Reference proteome</keyword>
<dbReference type="OrthoDB" id="3344688at2759"/>
<feature type="region of interest" description="Disordered" evidence="1">
    <location>
        <begin position="1"/>
        <end position="44"/>
    </location>
</feature>
<dbReference type="Proteomes" id="UP000673691">
    <property type="component" value="Unassembled WGS sequence"/>
</dbReference>